<dbReference type="Gene3D" id="2.160.20.10">
    <property type="entry name" value="Single-stranded right-handed beta-helix, Pectin lyase-like"/>
    <property type="match status" value="2"/>
</dbReference>
<dbReference type="InterPro" id="IPR013320">
    <property type="entry name" value="ConA-like_dom_sf"/>
</dbReference>
<feature type="signal peptide" evidence="1">
    <location>
        <begin position="1"/>
        <end position="32"/>
    </location>
</feature>
<dbReference type="SUPFAM" id="SSF51126">
    <property type="entry name" value="Pectin lyase-like"/>
    <property type="match status" value="2"/>
</dbReference>
<dbReference type="InterPro" id="IPR006626">
    <property type="entry name" value="PbH1"/>
</dbReference>
<dbReference type="Proteomes" id="UP000564644">
    <property type="component" value="Unassembled WGS sequence"/>
</dbReference>
<evidence type="ECO:0000256" key="1">
    <source>
        <dbReference type="SAM" id="SignalP"/>
    </source>
</evidence>
<feature type="chain" id="PRO_5030585705" description="Right handed beta helix domain-containing protein" evidence="1">
    <location>
        <begin position="33"/>
        <end position="1372"/>
    </location>
</feature>
<proteinExistence type="predicted"/>
<keyword evidence="3" id="KW-1185">Reference proteome</keyword>
<dbReference type="PANTHER" id="PTHR36453:SF1">
    <property type="entry name" value="RIGHT HANDED BETA HELIX DOMAIN-CONTAINING PROTEIN"/>
    <property type="match status" value="1"/>
</dbReference>
<accession>A0A7X0SIM8</accession>
<protein>
    <recommendedName>
        <fullName evidence="4">Right handed beta helix domain-containing protein</fullName>
    </recommendedName>
</protein>
<comment type="caution">
    <text evidence="2">The sequence shown here is derived from an EMBL/GenBank/DDBJ whole genome shotgun (WGS) entry which is preliminary data.</text>
</comment>
<dbReference type="InterPro" id="IPR011050">
    <property type="entry name" value="Pectin_lyase_fold/virulence"/>
</dbReference>
<dbReference type="EMBL" id="JACJVO010000008">
    <property type="protein sequence ID" value="MBB6730685.1"/>
    <property type="molecule type" value="Genomic_DNA"/>
</dbReference>
<reference evidence="2 3" key="1">
    <citation type="submission" date="2020-08" db="EMBL/GenBank/DDBJ databases">
        <title>Cohnella phylogeny.</title>
        <authorList>
            <person name="Dunlap C."/>
        </authorList>
    </citation>
    <scope>NUCLEOTIDE SEQUENCE [LARGE SCALE GENOMIC DNA]</scope>
    <source>
        <strain evidence="2 3">CBP 2801</strain>
    </source>
</reference>
<dbReference type="RefSeq" id="WP_185128343.1">
    <property type="nucleotide sequence ID" value="NZ_JACJVO010000008.1"/>
</dbReference>
<dbReference type="Gene3D" id="2.60.120.560">
    <property type="entry name" value="Exo-inulinase, domain 1"/>
    <property type="match status" value="1"/>
</dbReference>
<evidence type="ECO:0000313" key="3">
    <source>
        <dbReference type="Proteomes" id="UP000564644"/>
    </source>
</evidence>
<gene>
    <name evidence="2" type="ORF">H7C18_07185</name>
</gene>
<evidence type="ECO:0008006" key="4">
    <source>
        <dbReference type="Google" id="ProtNLM"/>
    </source>
</evidence>
<organism evidence="2 3">
    <name type="scientific">Cohnella zeiphila</name>
    <dbReference type="NCBI Taxonomy" id="2761120"/>
    <lineage>
        <taxon>Bacteria</taxon>
        <taxon>Bacillati</taxon>
        <taxon>Bacillota</taxon>
        <taxon>Bacilli</taxon>
        <taxon>Bacillales</taxon>
        <taxon>Paenibacillaceae</taxon>
        <taxon>Cohnella</taxon>
    </lineage>
</organism>
<sequence>MKMVGKKFACLLAAATLSLAGFASVPPRQASAAGNTYYVDAVNGSDTSGNGSSGSPWKTIGKAADAAAAGDTVKIRSGTYRETVRPAHSGTAGNPITFQPDTGANVTVSGADLISGPWSVHSGNVYKTTAPLNMGDFLDSVYVDGVANFLARSPNTPVGNLYDPYTYKVEYPDTTNSVLVDSANLTQPDGTWDNAAVFIRDTYAWNFGGALGTAYTQGHLNLKTGQNAYNLELSSYDNALKLIGPGGAVLGSYSVTVQPNATYNLKVTASGSHLDVYLNNGTSPVISSTDSALTEGSFGLGVESNSSAIAATAQFANVNATIASQNPNQPTGRLDPDFASNLKGWGHGEEPGYWSADGTTLTGYTQPSMSTTDTWYYSNTTAKDFTYSADVKLTSASGGNVYLQFRKEEAARNVLDISYNDYYLNPNSLNMGNPEYYIMGSLAALDYPGEWYYDRATTTLYLRTTSSDSPSNHTVEAKARNLAFDLTDRSNVTIKGINLFAATIDMTGGENDVIDGIHAKYLSEFNKAVSYNTGLCLCGTNDTVMNSELEYSSGELVTVKGTDNKLINNKIHDGTYGPNTFISAVNIFGSGHLISHNEVYHSGRSLIGGDFYGVVIQYNDFHDGNYFATDTGLLYVAHNGLGNSEIHHNDWHGSGYRYNGANGVQGDWDAGIYLDEHSSDALVYDNVTWNLPWNGVIVNHLADNILVYNNTTYDHSTVAINLYNPDEEAYGIRAANNISLDGFNTGASAYGAQFDHNMTSGTPSYADPSGADFHLQAGSGAIDIGTPIRGITDGYTGTAPDAGAYEYGGTDWTAGADLAHPPATLPTYRLVDTDYKNLLVNGRLALNRILLPSMDSLYGWTKTNSMTAQPAYDYSGGRVSSHFPYETGISLGSGADGIEQTIAGLQPNTTYEVRGFLRAGSSGQSVRLGVKDYGGADSYQEAASTSWTEEKFTFTTGASSTSATVYGYKPSTGGYAFVDDVSVVATGAQGNPQTPSGMAEDFESTAVGAMPGGWTTDASGGTVSVQQVADGGNTANHALTLTQSSYGTAGDSAAATFSPVTGTAVIQVRARADQTNALSDFILMDGSGSSVAQFGFLSSGKFGYVDPTLGWVDTTTSYMANQWYDVRVTVDLTAGTYDVSIDGTTVLSNKPLLSAASDVSQIQFGTNQWYLGTVHFDNVQIAAADIYAEDFESTAAGSMPAGWTTDASGGTVSVQQVADGGNTANHALSLTQSSYGTAEDSAATTFSSVTGTANIQVRMRADQANALSDFTLMDSGGTAIAQFGFMSSGKFGYVDPSLGWVDTVTSYSANQWYDVRAIVDLTAGTYDISIDGSTVLSNKPLLSAASNVAQIQFGTNLWYPGTVHFDNVEVTR</sequence>
<dbReference type="Gene3D" id="2.60.120.260">
    <property type="entry name" value="Galactose-binding domain-like"/>
    <property type="match status" value="1"/>
</dbReference>
<keyword evidence="1" id="KW-0732">Signal</keyword>
<dbReference type="InterPro" id="IPR012334">
    <property type="entry name" value="Pectin_lyas_fold"/>
</dbReference>
<name>A0A7X0SIM8_9BACL</name>
<dbReference type="PANTHER" id="PTHR36453">
    <property type="entry name" value="SECRETED PROTEIN-RELATED"/>
    <property type="match status" value="1"/>
</dbReference>
<dbReference type="SUPFAM" id="SSF49899">
    <property type="entry name" value="Concanavalin A-like lectins/glucanases"/>
    <property type="match status" value="1"/>
</dbReference>
<evidence type="ECO:0000313" key="2">
    <source>
        <dbReference type="EMBL" id="MBB6730685.1"/>
    </source>
</evidence>
<dbReference type="SMART" id="SM00710">
    <property type="entry name" value="PbH1"/>
    <property type="match status" value="7"/>
</dbReference>